<protein>
    <recommendedName>
        <fullName evidence="6">Oxygen sensor histidine kinase NreB</fullName>
        <ecNumber evidence="5">2.7.13.3</ecNumber>
    </recommendedName>
    <alternativeName>
        <fullName evidence="17">Nitrogen regulation protein B</fullName>
    </alternativeName>
</protein>
<evidence type="ECO:0000256" key="1">
    <source>
        <dbReference type="ARBA" id="ARBA00000085"/>
    </source>
</evidence>
<keyword evidence="12 23" id="KW-0418">Kinase</keyword>
<evidence type="ECO:0000256" key="6">
    <source>
        <dbReference type="ARBA" id="ARBA00017322"/>
    </source>
</evidence>
<evidence type="ECO:0000256" key="12">
    <source>
        <dbReference type="ARBA" id="ARBA00022777"/>
    </source>
</evidence>
<evidence type="ECO:0000256" key="2">
    <source>
        <dbReference type="ARBA" id="ARBA00001966"/>
    </source>
</evidence>
<dbReference type="SMART" id="SM00387">
    <property type="entry name" value="HATPase_c"/>
    <property type="match status" value="1"/>
</dbReference>
<keyword evidence="19" id="KW-0472">Membrane</keyword>
<dbReference type="Pfam" id="PF07730">
    <property type="entry name" value="HisKA_3"/>
    <property type="match status" value="1"/>
</dbReference>
<feature type="domain" description="Histidine kinase" evidence="21">
    <location>
        <begin position="351"/>
        <end position="447"/>
    </location>
</feature>
<feature type="domain" description="HAMP" evidence="22">
    <location>
        <begin position="172"/>
        <end position="224"/>
    </location>
</feature>
<dbReference type="SUPFAM" id="SSF55874">
    <property type="entry name" value="ATPase domain of HSP90 chaperone/DNA topoisomerase II/histidine kinase"/>
    <property type="match status" value="1"/>
</dbReference>
<evidence type="ECO:0000256" key="16">
    <source>
        <dbReference type="ARBA" id="ARBA00024827"/>
    </source>
</evidence>
<evidence type="ECO:0000256" key="11">
    <source>
        <dbReference type="ARBA" id="ARBA00022723"/>
    </source>
</evidence>
<keyword evidence="11" id="KW-0479">Metal-binding</keyword>
<evidence type="ECO:0000256" key="4">
    <source>
        <dbReference type="ARBA" id="ARBA00004496"/>
    </source>
</evidence>
<dbReference type="InterPro" id="IPR036890">
    <property type="entry name" value="HATPase_C_sf"/>
</dbReference>
<evidence type="ECO:0000313" key="24">
    <source>
        <dbReference type="Proteomes" id="UP001626536"/>
    </source>
</evidence>
<comment type="subcellular location">
    <subcellularLocation>
        <location evidence="4">Cytoplasm</location>
    </subcellularLocation>
    <subcellularLocation>
        <location evidence="3">Membrane</location>
    </subcellularLocation>
</comment>
<evidence type="ECO:0000256" key="9">
    <source>
        <dbReference type="ARBA" id="ARBA00022553"/>
    </source>
</evidence>
<keyword evidence="9" id="KW-0597">Phosphoprotein</keyword>
<accession>A0ABZ0HWP3</accession>
<evidence type="ECO:0000256" key="7">
    <source>
        <dbReference type="ARBA" id="ARBA00022485"/>
    </source>
</evidence>
<evidence type="ECO:0000256" key="19">
    <source>
        <dbReference type="SAM" id="Phobius"/>
    </source>
</evidence>
<name>A0ABZ0HWP3_9HYPH</name>
<dbReference type="InterPro" id="IPR003660">
    <property type="entry name" value="HAMP_dom"/>
</dbReference>
<dbReference type="PRINTS" id="PR00344">
    <property type="entry name" value="BCTRLSENSOR"/>
</dbReference>
<evidence type="ECO:0000256" key="5">
    <source>
        <dbReference type="ARBA" id="ARBA00012438"/>
    </source>
</evidence>
<dbReference type="EC" id="2.7.13.3" evidence="5"/>
<keyword evidence="8" id="KW-0963">Cytoplasm</keyword>
<dbReference type="CDD" id="cd06225">
    <property type="entry name" value="HAMP"/>
    <property type="match status" value="1"/>
</dbReference>
<dbReference type="RefSeq" id="WP_407340563.1">
    <property type="nucleotide sequence ID" value="NZ_CP136862.1"/>
</dbReference>
<keyword evidence="13" id="KW-0408">Iron</keyword>
<dbReference type="InterPro" id="IPR050482">
    <property type="entry name" value="Sensor_HK_TwoCompSys"/>
</dbReference>
<keyword evidence="18" id="KW-0175">Coiled coil</keyword>
<organism evidence="23 24">
    <name type="scientific">Methylocapsa polymorpha</name>
    <dbReference type="NCBI Taxonomy" id="3080828"/>
    <lineage>
        <taxon>Bacteria</taxon>
        <taxon>Pseudomonadati</taxon>
        <taxon>Pseudomonadota</taxon>
        <taxon>Alphaproteobacteria</taxon>
        <taxon>Hyphomicrobiales</taxon>
        <taxon>Beijerinckiaceae</taxon>
        <taxon>Methylocapsa</taxon>
    </lineage>
</organism>
<feature type="signal peptide" evidence="20">
    <location>
        <begin position="1"/>
        <end position="17"/>
    </location>
</feature>
<keyword evidence="15" id="KW-0411">Iron-sulfur</keyword>
<dbReference type="PROSITE" id="PS50109">
    <property type="entry name" value="HIS_KIN"/>
    <property type="match status" value="1"/>
</dbReference>
<dbReference type="SMART" id="SM00304">
    <property type="entry name" value="HAMP"/>
    <property type="match status" value="1"/>
</dbReference>
<dbReference type="InterPro" id="IPR005467">
    <property type="entry name" value="His_kinase_dom"/>
</dbReference>
<dbReference type="GO" id="GO:0016301">
    <property type="term" value="F:kinase activity"/>
    <property type="evidence" value="ECO:0007669"/>
    <property type="project" value="UniProtKB-KW"/>
</dbReference>
<evidence type="ECO:0000256" key="20">
    <source>
        <dbReference type="SAM" id="SignalP"/>
    </source>
</evidence>
<evidence type="ECO:0000256" key="8">
    <source>
        <dbReference type="ARBA" id="ARBA00022490"/>
    </source>
</evidence>
<keyword evidence="19" id="KW-1133">Transmembrane helix</keyword>
<dbReference type="InterPro" id="IPR011712">
    <property type="entry name" value="Sig_transdc_His_kin_sub3_dim/P"/>
</dbReference>
<keyword evidence="24" id="KW-1185">Reference proteome</keyword>
<proteinExistence type="predicted"/>
<dbReference type="Gene3D" id="3.30.565.10">
    <property type="entry name" value="Histidine kinase-like ATPase, C-terminal domain"/>
    <property type="match status" value="1"/>
</dbReference>
<dbReference type="Gene3D" id="1.20.5.1930">
    <property type="match status" value="1"/>
</dbReference>
<feature type="chain" id="PRO_5045427343" description="Oxygen sensor histidine kinase NreB" evidence="20">
    <location>
        <begin position="18"/>
        <end position="453"/>
    </location>
</feature>
<evidence type="ECO:0000256" key="13">
    <source>
        <dbReference type="ARBA" id="ARBA00023004"/>
    </source>
</evidence>
<dbReference type="Proteomes" id="UP001626536">
    <property type="component" value="Chromosome"/>
</dbReference>
<evidence type="ECO:0000259" key="21">
    <source>
        <dbReference type="PROSITE" id="PS50109"/>
    </source>
</evidence>
<dbReference type="PANTHER" id="PTHR24421">
    <property type="entry name" value="NITRATE/NITRITE SENSOR PROTEIN NARX-RELATED"/>
    <property type="match status" value="1"/>
</dbReference>
<evidence type="ECO:0000256" key="3">
    <source>
        <dbReference type="ARBA" id="ARBA00004370"/>
    </source>
</evidence>
<dbReference type="PANTHER" id="PTHR24421:SF58">
    <property type="entry name" value="SIGNAL TRANSDUCTION HISTIDINE-PROTEIN KINASE_PHOSPHATASE UHPB"/>
    <property type="match status" value="1"/>
</dbReference>
<keyword evidence="7" id="KW-0004">4Fe-4S</keyword>
<sequence>MIRVALGALACAFAAAAFVITETRMDMNHGLKAKVELMAGKLSLQPVRFQTGFDHDERLPDWGFLADKLLDEGACIRFENADRQQVYASCLGVAASSAATPQWFSALYRTVFSPVRPVRRTIETHGEAIATIEVSLDPTLGEARAWTETRRIMSVTASAIALLSVIVYFAIDRALRPTLAIQAGIDRLAGGDLSYRLPQVPLIELQRIGEVINRMAARLETAMAERAELARRLAIAQEEERRHLARELHDEFGQNLAAINAIAASVGATAKIACPELMPEAVSLSQIAMNMMNELRNTLARLRPAVVDEIGLVESLKDLVVGWNGRLGATRFTFSEKGDLHELPDAVAVTIFRIAQEGVTNAARHAGARNVNVTLERLNGYPAPSAESAVQLTIEDDGKGLGPHENAGAGAGLAGIRERVAIFKGRMDLRSEASAGAKLSVIIPIALTAQEVA</sequence>
<keyword evidence="19" id="KW-0812">Transmembrane</keyword>
<evidence type="ECO:0000256" key="15">
    <source>
        <dbReference type="ARBA" id="ARBA00023014"/>
    </source>
</evidence>
<keyword evidence="10" id="KW-0808">Transferase</keyword>
<dbReference type="PROSITE" id="PS50885">
    <property type="entry name" value="HAMP"/>
    <property type="match status" value="1"/>
</dbReference>
<feature type="transmembrane region" description="Helical" evidence="19">
    <location>
        <begin position="152"/>
        <end position="171"/>
    </location>
</feature>
<evidence type="ECO:0000256" key="14">
    <source>
        <dbReference type="ARBA" id="ARBA00023012"/>
    </source>
</evidence>
<gene>
    <name evidence="23" type="ORF">RZS28_06725</name>
</gene>
<comment type="function">
    <text evidence="16">Member of the two-component regulatory system NreB/NreC involved in the control of dissimilatory nitrate/nitrite reduction in response to oxygen. NreB functions as a direct oxygen sensor histidine kinase which is autophosphorylated, in the absence of oxygen, probably at the conserved histidine residue, and transfers its phosphate group probably to a conserved aspartate residue of NreC. NreB/NreC activates the expression of the nitrate (narGHJI) and nitrite (nir) reductase operons, as well as the putative nitrate transporter gene narT.</text>
</comment>
<dbReference type="InterPro" id="IPR004358">
    <property type="entry name" value="Sig_transdc_His_kin-like_C"/>
</dbReference>
<dbReference type="Pfam" id="PF00672">
    <property type="entry name" value="HAMP"/>
    <property type="match status" value="1"/>
</dbReference>
<feature type="coiled-coil region" evidence="18">
    <location>
        <begin position="212"/>
        <end position="239"/>
    </location>
</feature>
<comment type="catalytic activity">
    <reaction evidence="1">
        <text>ATP + protein L-histidine = ADP + protein N-phospho-L-histidine.</text>
        <dbReference type="EC" id="2.7.13.3"/>
    </reaction>
</comment>
<keyword evidence="14" id="KW-0902">Two-component regulatory system</keyword>
<dbReference type="InterPro" id="IPR003594">
    <property type="entry name" value="HATPase_dom"/>
</dbReference>
<dbReference type="CDD" id="cd16917">
    <property type="entry name" value="HATPase_UhpB-NarQ-NarX-like"/>
    <property type="match status" value="1"/>
</dbReference>
<comment type="cofactor">
    <cofactor evidence="2">
        <name>[4Fe-4S] cluster</name>
        <dbReference type="ChEBI" id="CHEBI:49883"/>
    </cofactor>
</comment>
<evidence type="ECO:0000256" key="10">
    <source>
        <dbReference type="ARBA" id="ARBA00022679"/>
    </source>
</evidence>
<evidence type="ECO:0000256" key="18">
    <source>
        <dbReference type="SAM" id="Coils"/>
    </source>
</evidence>
<dbReference type="Gene3D" id="6.10.340.10">
    <property type="match status" value="1"/>
</dbReference>
<dbReference type="EMBL" id="CP136862">
    <property type="protein sequence ID" value="WOJ90974.1"/>
    <property type="molecule type" value="Genomic_DNA"/>
</dbReference>
<evidence type="ECO:0000256" key="17">
    <source>
        <dbReference type="ARBA" id="ARBA00030800"/>
    </source>
</evidence>
<evidence type="ECO:0000259" key="22">
    <source>
        <dbReference type="PROSITE" id="PS50885"/>
    </source>
</evidence>
<evidence type="ECO:0000313" key="23">
    <source>
        <dbReference type="EMBL" id="WOJ90974.1"/>
    </source>
</evidence>
<keyword evidence="20" id="KW-0732">Signal</keyword>
<dbReference type="Pfam" id="PF02518">
    <property type="entry name" value="HATPase_c"/>
    <property type="match status" value="1"/>
</dbReference>
<reference evidence="23 24" key="1">
    <citation type="submission" date="2023-10" db="EMBL/GenBank/DDBJ databases">
        <title>Novel methanotroph of the genus Methylocapsa from a subarctic wetland.</title>
        <authorList>
            <person name="Belova S.E."/>
            <person name="Oshkin I.Y."/>
            <person name="Miroshnikov K."/>
            <person name="Dedysh S.N."/>
        </authorList>
    </citation>
    <scope>NUCLEOTIDE SEQUENCE [LARGE SCALE GENOMIC DNA]</scope>
    <source>
        <strain evidence="23 24">RX1</strain>
    </source>
</reference>